<organism evidence="2 3">
    <name type="scientific">Pristionchus entomophagus</name>
    <dbReference type="NCBI Taxonomy" id="358040"/>
    <lineage>
        <taxon>Eukaryota</taxon>
        <taxon>Metazoa</taxon>
        <taxon>Ecdysozoa</taxon>
        <taxon>Nematoda</taxon>
        <taxon>Chromadorea</taxon>
        <taxon>Rhabditida</taxon>
        <taxon>Rhabditina</taxon>
        <taxon>Diplogasteromorpha</taxon>
        <taxon>Diplogasteroidea</taxon>
        <taxon>Neodiplogasteridae</taxon>
        <taxon>Pristionchus</taxon>
    </lineage>
</organism>
<feature type="non-terminal residue" evidence="2">
    <location>
        <position position="1"/>
    </location>
</feature>
<gene>
    <name evidence="2" type="ORF">PENTCL1PPCAC_696</name>
</gene>
<keyword evidence="3" id="KW-1185">Reference proteome</keyword>
<accession>A0AAV5S6P8</accession>
<evidence type="ECO:0008006" key="4">
    <source>
        <dbReference type="Google" id="ProtNLM"/>
    </source>
</evidence>
<name>A0AAV5S6P8_9BILA</name>
<feature type="region of interest" description="Disordered" evidence="1">
    <location>
        <begin position="34"/>
        <end position="86"/>
    </location>
</feature>
<sequence length="86" mass="9075">YRTSARVVVGHERRAGSAEAHGVLPVEVGDLRAESGARGETARRGGVMSANGRGRQSSRLLGRGNETRGITGRATSSGSRTRRLCK</sequence>
<comment type="caution">
    <text evidence="2">The sequence shown here is derived from an EMBL/GenBank/DDBJ whole genome shotgun (WGS) entry which is preliminary data.</text>
</comment>
<evidence type="ECO:0000313" key="3">
    <source>
        <dbReference type="Proteomes" id="UP001432027"/>
    </source>
</evidence>
<reference evidence="2" key="1">
    <citation type="submission" date="2023-10" db="EMBL/GenBank/DDBJ databases">
        <title>Genome assembly of Pristionchus species.</title>
        <authorList>
            <person name="Yoshida K."/>
            <person name="Sommer R.J."/>
        </authorList>
    </citation>
    <scope>NUCLEOTIDE SEQUENCE</scope>
    <source>
        <strain evidence="2">RS0144</strain>
    </source>
</reference>
<evidence type="ECO:0000256" key="1">
    <source>
        <dbReference type="SAM" id="MobiDB-lite"/>
    </source>
</evidence>
<dbReference type="AlphaFoldDB" id="A0AAV5S6P8"/>
<feature type="compositionally biased region" description="Basic and acidic residues" evidence="1">
    <location>
        <begin position="34"/>
        <end position="43"/>
    </location>
</feature>
<protein>
    <recommendedName>
        <fullName evidence="4">Ribosomal protein</fullName>
    </recommendedName>
</protein>
<feature type="non-terminal residue" evidence="2">
    <location>
        <position position="86"/>
    </location>
</feature>
<dbReference type="Proteomes" id="UP001432027">
    <property type="component" value="Unassembled WGS sequence"/>
</dbReference>
<evidence type="ECO:0000313" key="2">
    <source>
        <dbReference type="EMBL" id="GMS78521.1"/>
    </source>
</evidence>
<feature type="compositionally biased region" description="Low complexity" evidence="1">
    <location>
        <begin position="52"/>
        <end position="79"/>
    </location>
</feature>
<dbReference type="EMBL" id="BTSX01000001">
    <property type="protein sequence ID" value="GMS78521.1"/>
    <property type="molecule type" value="Genomic_DNA"/>
</dbReference>
<proteinExistence type="predicted"/>